<evidence type="ECO:0000256" key="9">
    <source>
        <dbReference type="HAMAP-Rule" id="MF_00494"/>
    </source>
</evidence>
<keyword evidence="5 9" id="KW-0808">Transferase</keyword>
<evidence type="ECO:0000256" key="7">
    <source>
        <dbReference type="ARBA" id="ARBA00023270"/>
    </source>
</evidence>
<evidence type="ECO:0000256" key="4">
    <source>
        <dbReference type="ARBA" id="ARBA00022490"/>
    </source>
</evidence>
<keyword evidence="7 9" id="KW-0704">Schiff base</keyword>
<comment type="caution">
    <text evidence="11">The sequence shown here is derived from an EMBL/GenBank/DDBJ whole genome shotgun (WGS) entry which is preliminary data.</text>
</comment>
<dbReference type="RefSeq" id="WP_345461567.1">
    <property type="nucleotide sequence ID" value="NZ_BAABRP010000001.1"/>
</dbReference>
<dbReference type="EMBL" id="BAABRP010000001">
    <property type="protein sequence ID" value="GAA5512207.1"/>
    <property type="molecule type" value="Genomic_DNA"/>
</dbReference>
<evidence type="ECO:0000256" key="5">
    <source>
        <dbReference type="ARBA" id="ARBA00022679"/>
    </source>
</evidence>
<evidence type="ECO:0000313" key="11">
    <source>
        <dbReference type="EMBL" id="GAA5512207.1"/>
    </source>
</evidence>
<dbReference type="InterPro" id="IPR033919">
    <property type="entry name" value="TSA/FSA_arc/bac"/>
</dbReference>
<dbReference type="Pfam" id="PF00923">
    <property type="entry name" value="TAL_FSA"/>
    <property type="match status" value="1"/>
</dbReference>
<dbReference type="HAMAP" id="MF_00494">
    <property type="entry name" value="Transaldolase_3b"/>
    <property type="match status" value="1"/>
</dbReference>
<evidence type="ECO:0000256" key="3">
    <source>
        <dbReference type="ARBA" id="ARBA00005740"/>
    </source>
</evidence>
<feature type="active site" description="Schiff-base intermediate with substrate" evidence="9">
    <location>
        <position position="83"/>
    </location>
</feature>
<dbReference type="Proteomes" id="UP001401887">
    <property type="component" value="Unassembled WGS sequence"/>
</dbReference>
<accession>A0ABP9W4C1</accession>
<dbReference type="PROSITE" id="PS00958">
    <property type="entry name" value="TRANSALDOLASE_2"/>
    <property type="match status" value="1"/>
</dbReference>
<evidence type="ECO:0000256" key="8">
    <source>
        <dbReference type="ARBA" id="ARBA00048810"/>
    </source>
</evidence>
<dbReference type="CDD" id="cd00956">
    <property type="entry name" value="Transaldolase_FSA"/>
    <property type="match status" value="1"/>
</dbReference>
<dbReference type="Gene3D" id="3.20.20.70">
    <property type="entry name" value="Aldolase class I"/>
    <property type="match status" value="1"/>
</dbReference>
<dbReference type="PROSITE" id="PS01054">
    <property type="entry name" value="TRANSALDOLASE_1"/>
    <property type="match status" value="1"/>
</dbReference>
<dbReference type="NCBIfam" id="TIGR00875">
    <property type="entry name" value="fsa_talC_mipB"/>
    <property type="match status" value="1"/>
</dbReference>
<dbReference type="EC" id="2.2.1.2" evidence="9"/>
<comment type="subcellular location">
    <subcellularLocation>
        <location evidence="1 9">Cytoplasm</location>
    </subcellularLocation>
</comment>
<gene>
    <name evidence="9 11" type="primary">tal</name>
    <name evidence="11" type="ORF">Dcar01_00921</name>
</gene>
<evidence type="ECO:0000256" key="6">
    <source>
        <dbReference type="ARBA" id="ARBA00023126"/>
    </source>
</evidence>
<feature type="region of interest" description="Disordered" evidence="10">
    <location>
        <begin position="211"/>
        <end position="249"/>
    </location>
</feature>
<keyword evidence="12" id="KW-1185">Reference proteome</keyword>
<comment type="catalytic activity">
    <reaction evidence="8 9">
        <text>D-sedoheptulose 7-phosphate + D-glyceraldehyde 3-phosphate = D-erythrose 4-phosphate + beta-D-fructose 6-phosphate</text>
        <dbReference type="Rhea" id="RHEA:17053"/>
        <dbReference type="ChEBI" id="CHEBI:16897"/>
        <dbReference type="ChEBI" id="CHEBI:57483"/>
        <dbReference type="ChEBI" id="CHEBI:57634"/>
        <dbReference type="ChEBI" id="CHEBI:59776"/>
        <dbReference type="EC" id="2.2.1.2"/>
    </reaction>
</comment>
<sequence>MEFFIDTAIVDEIREINAWGVLSGVTTNPSLVASSGRDFKEVIQEIAELVGGAISAEVTALDAEGMIKEGREVAGWSEHVVVKLPLTPAGLQACKTLTSEGIKTNITLCFSVPQALLAARAGATYISPFAGRVDDIGWDGIELVRQIKEAYVLGDIRTKVLAASIRHPQHVVQSALAGADVATIPYKVFTQMIKHPLTQAGLDAFLKDWAKRAGANPETPPSEAGTNPQQGGVNAETGQSEPSQGGRQQ</sequence>
<evidence type="ECO:0000256" key="10">
    <source>
        <dbReference type="SAM" id="MobiDB-lite"/>
    </source>
</evidence>
<dbReference type="InterPro" id="IPR018225">
    <property type="entry name" value="Transaldolase_AS"/>
</dbReference>
<dbReference type="InterPro" id="IPR004731">
    <property type="entry name" value="Transaldolase_3B/F6P_aldolase"/>
</dbReference>
<keyword evidence="6 9" id="KW-0570">Pentose shunt</keyword>
<name>A0ABP9W4C1_9DEIO</name>
<dbReference type="PANTHER" id="PTHR10683:SF40">
    <property type="entry name" value="FRUCTOSE-6-PHOSPHATE ALDOLASE 1-RELATED"/>
    <property type="match status" value="1"/>
</dbReference>
<dbReference type="InterPro" id="IPR013785">
    <property type="entry name" value="Aldolase_TIM"/>
</dbReference>
<evidence type="ECO:0000256" key="2">
    <source>
        <dbReference type="ARBA" id="ARBA00004857"/>
    </source>
</evidence>
<comment type="function">
    <text evidence="9">Transaldolase is important for the balance of metabolites in the pentose-phosphate pathway.</text>
</comment>
<reference evidence="11 12" key="1">
    <citation type="submission" date="2024-02" db="EMBL/GenBank/DDBJ databases">
        <title>Deinococcus carri NBRC 110142.</title>
        <authorList>
            <person name="Ichikawa N."/>
            <person name="Katano-Makiyama Y."/>
            <person name="Hidaka K."/>
        </authorList>
    </citation>
    <scope>NUCLEOTIDE SEQUENCE [LARGE SCALE GENOMIC DNA]</scope>
    <source>
        <strain evidence="11 12">NBRC 110142</strain>
    </source>
</reference>
<comment type="pathway">
    <text evidence="2 9">Carbohydrate degradation; pentose phosphate pathway; D-glyceraldehyde 3-phosphate and beta-D-fructose 6-phosphate from D-ribose 5-phosphate and D-xylulose 5-phosphate (non-oxidative stage): step 2/3.</text>
</comment>
<dbReference type="SUPFAM" id="SSF51569">
    <property type="entry name" value="Aldolase"/>
    <property type="match status" value="1"/>
</dbReference>
<proteinExistence type="inferred from homology"/>
<keyword evidence="4 9" id="KW-0963">Cytoplasm</keyword>
<organism evidence="11 12">
    <name type="scientific">Deinococcus carri</name>
    <dbReference type="NCBI Taxonomy" id="1211323"/>
    <lineage>
        <taxon>Bacteria</taxon>
        <taxon>Thermotogati</taxon>
        <taxon>Deinococcota</taxon>
        <taxon>Deinococci</taxon>
        <taxon>Deinococcales</taxon>
        <taxon>Deinococcaceae</taxon>
        <taxon>Deinococcus</taxon>
    </lineage>
</organism>
<dbReference type="PANTHER" id="PTHR10683">
    <property type="entry name" value="TRANSALDOLASE"/>
    <property type="match status" value="1"/>
</dbReference>
<dbReference type="InterPro" id="IPR001585">
    <property type="entry name" value="TAL/FSA"/>
</dbReference>
<evidence type="ECO:0000313" key="12">
    <source>
        <dbReference type="Proteomes" id="UP001401887"/>
    </source>
</evidence>
<protein>
    <recommendedName>
        <fullName evidence="9">Probable transaldolase</fullName>
        <ecNumber evidence="9">2.2.1.2</ecNumber>
    </recommendedName>
</protein>
<dbReference type="InterPro" id="IPR022999">
    <property type="entry name" value="Transaldolase_3B"/>
</dbReference>
<comment type="similarity">
    <text evidence="3 9">Belongs to the transaldolase family. Type 3B subfamily.</text>
</comment>
<feature type="compositionally biased region" description="Polar residues" evidence="10">
    <location>
        <begin position="224"/>
        <end position="249"/>
    </location>
</feature>
<evidence type="ECO:0000256" key="1">
    <source>
        <dbReference type="ARBA" id="ARBA00004496"/>
    </source>
</evidence>